<comment type="caution">
    <text evidence="2">The sequence shown here is derived from an EMBL/GenBank/DDBJ whole genome shotgun (WGS) entry which is preliminary data.</text>
</comment>
<evidence type="ECO:0000259" key="1">
    <source>
        <dbReference type="Pfam" id="PF01471"/>
    </source>
</evidence>
<dbReference type="SUPFAM" id="SSF47090">
    <property type="entry name" value="PGBD-like"/>
    <property type="match status" value="1"/>
</dbReference>
<dbReference type="AlphaFoldDB" id="A0A2W7JF30"/>
<name>A0A2W7JF30_9PROT</name>
<feature type="domain" description="Peptidoglycan binding-like" evidence="1">
    <location>
        <begin position="9"/>
        <end position="65"/>
    </location>
</feature>
<gene>
    <name evidence="2" type="ORF">C8P66_10246</name>
</gene>
<dbReference type="Proteomes" id="UP000249688">
    <property type="component" value="Unassembled WGS sequence"/>
</dbReference>
<dbReference type="Pfam" id="PF01471">
    <property type="entry name" value="PG_binding_1"/>
    <property type="match status" value="1"/>
</dbReference>
<sequence>MLLIRRGDRGPRVVMIQGILRAQGAHIDIDGAYGPNTAAAVSAFQQRAGGLLADGTIGLDTWRAIERVTGYRIINVVDAEDSAQRQRVCSGLTRAGGNPIIMYGMSNAVAAAMDEVVARAGAGGMTAMVRFYSHGGPGMQNVASGHDGGNMGHLSGVSVQHFPAMRAQFERLNDILAPFGCVDMMGCSVGDGAQGDALLNGISDAANRPAEAGIQVQYSQDEGHKVFNFEGPVKASYPGRRSRQAWGRHVQGWIGPLRRTG</sequence>
<organism evidence="2 3">
    <name type="scientific">Humitalea rosea</name>
    <dbReference type="NCBI Taxonomy" id="990373"/>
    <lineage>
        <taxon>Bacteria</taxon>
        <taxon>Pseudomonadati</taxon>
        <taxon>Pseudomonadota</taxon>
        <taxon>Alphaproteobacteria</taxon>
        <taxon>Acetobacterales</taxon>
        <taxon>Roseomonadaceae</taxon>
        <taxon>Humitalea</taxon>
    </lineage>
</organism>
<dbReference type="InterPro" id="IPR036365">
    <property type="entry name" value="PGBD-like_sf"/>
</dbReference>
<evidence type="ECO:0000313" key="3">
    <source>
        <dbReference type="Proteomes" id="UP000249688"/>
    </source>
</evidence>
<dbReference type="InterPro" id="IPR002477">
    <property type="entry name" value="Peptidoglycan-bd-like"/>
</dbReference>
<proteinExistence type="predicted"/>
<dbReference type="EMBL" id="QKYU01000002">
    <property type="protein sequence ID" value="PZW50358.1"/>
    <property type="molecule type" value="Genomic_DNA"/>
</dbReference>
<dbReference type="Gene3D" id="1.10.101.10">
    <property type="entry name" value="PGBD-like superfamily/PGBD"/>
    <property type="match status" value="1"/>
</dbReference>
<protein>
    <submittedName>
        <fullName evidence="2">Putative peptidoglycan binding protein</fullName>
    </submittedName>
</protein>
<dbReference type="OrthoDB" id="3809801at2"/>
<evidence type="ECO:0000313" key="2">
    <source>
        <dbReference type="EMBL" id="PZW50358.1"/>
    </source>
</evidence>
<accession>A0A2W7JF30</accession>
<reference evidence="2 3" key="1">
    <citation type="submission" date="2018-06" db="EMBL/GenBank/DDBJ databases">
        <title>Genomic Encyclopedia of Archaeal and Bacterial Type Strains, Phase II (KMG-II): from individual species to whole genera.</title>
        <authorList>
            <person name="Goeker M."/>
        </authorList>
    </citation>
    <scope>NUCLEOTIDE SEQUENCE [LARGE SCALE GENOMIC DNA]</scope>
    <source>
        <strain evidence="2 3">DSM 24525</strain>
    </source>
</reference>
<keyword evidence="3" id="KW-1185">Reference proteome</keyword>
<dbReference type="InterPro" id="IPR036366">
    <property type="entry name" value="PGBDSf"/>
</dbReference>